<keyword evidence="9" id="KW-0675">Receptor</keyword>
<keyword evidence="5 10" id="KW-0552">Olfaction</keyword>
<evidence type="ECO:0000259" key="11">
    <source>
        <dbReference type="PROSITE" id="PS50262"/>
    </source>
</evidence>
<evidence type="ECO:0000256" key="6">
    <source>
        <dbReference type="ARBA" id="ARBA00022989"/>
    </source>
</evidence>
<dbReference type="InterPro" id="IPR017452">
    <property type="entry name" value="GPCR_Rhodpsn_7TM"/>
</dbReference>
<keyword evidence="9" id="KW-0297">G-protein coupled receptor</keyword>
<feature type="domain" description="G-protein coupled receptors family 1 profile" evidence="11">
    <location>
        <begin position="41"/>
        <end position="290"/>
    </location>
</feature>
<dbReference type="GO" id="GO:0004984">
    <property type="term" value="F:olfactory receptor activity"/>
    <property type="evidence" value="ECO:0000318"/>
    <property type="project" value="GO_Central"/>
</dbReference>
<reference evidence="12" key="3">
    <citation type="submission" date="2025-09" db="UniProtKB">
        <authorList>
            <consortium name="Ensembl"/>
        </authorList>
    </citation>
    <scope>IDENTIFICATION</scope>
</reference>
<reference evidence="12" key="2">
    <citation type="submission" date="2025-08" db="UniProtKB">
        <authorList>
            <consortium name="Ensembl"/>
        </authorList>
    </citation>
    <scope>IDENTIFICATION</scope>
</reference>
<evidence type="ECO:0000256" key="7">
    <source>
        <dbReference type="ARBA" id="ARBA00023136"/>
    </source>
</evidence>
<reference evidence="12 13" key="1">
    <citation type="journal article" date="2007" name="Nature">
        <title>Genome of the marsupial Monodelphis domestica reveals innovation in non-coding sequences.</title>
        <authorList>
            <person name="Mikkelsen T.S."/>
            <person name="Wakefield M.J."/>
            <person name="Aken B."/>
            <person name="Amemiya C.T."/>
            <person name="Chang J.L."/>
            <person name="Duke S."/>
            <person name="Garber M."/>
            <person name="Gentles A.J."/>
            <person name="Goodstadt L."/>
            <person name="Heger A."/>
            <person name="Jurka J."/>
            <person name="Kamal M."/>
            <person name="Mauceli E."/>
            <person name="Searle S.M."/>
            <person name="Sharpe T."/>
            <person name="Baker M.L."/>
            <person name="Batzer M.A."/>
            <person name="Benos P.V."/>
            <person name="Belov K."/>
            <person name="Clamp M."/>
            <person name="Cook A."/>
            <person name="Cuff J."/>
            <person name="Das R."/>
            <person name="Davidow L."/>
            <person name="Deakin J.E."/>
            <person name="Fazzari M.J."/>
            <person name="Glass J.L."/>
            <person name="Grabherr M."/>
            <person name="Greally J.M."/>
            <person name="Gu W."/>
            <person name="Hore T.A."/>
            <person name="Huttley G.A."/>
            <person name="Kleber M."/>
            <person name="Jirtle R.L."/>
            <person name="Koina E."/>
            <person name="Lee J.T."/>
            <person name="Mahony S."/>
            <person name="Marra M.A."/>
            <person name="Miller R.D."/>
            <person name="Nicholls R.D."/>
            <person name="Oda M."/>
            <person name="Papenfuss A.T."/>
            <person name="Parra Z.E."/>
            <person name="Pollock D.D."/>
            <person name="Ray D.A."/>
            <person name="Schein J.E."/>
            <person name="Speed T.P."/>
            <person name="Thompson K."/>
            <person name="VandeBerg J.L."/>
            <person name="Wade C.M."/>
            <person name="Walker J.A."/>
            <person name="Waters P.D."/>
            <person name="Webber C."/>
            <person name="Weidman J.R."/>
            <person name="Xie X."/>
            <person name="Zody M.C."/>
            <person name="Baldwin J."/>
            <person name="Abdouelleil A."/>
            <person name="Abdulkadir J."/>
            <person name="Abebe A."/>
            <person name="Abera B."/>
            <person name="Abreu J."/>
            <person name="Acer S.C."/>
            <person name="Aftuck L."/>
            <person name="Alexander A."/>
            <person name="An P."/>
            <person name="Anderson E."/>
            <person name="Anderson S."/>
            <person name="Arachi H."/>
            <person name="Azer M."/>
            <person name="Bachantsang P."/>
            <person name="Barry A."/>
            <person name="Bayul T."/>
            <person name="Berlin A."/>
            <person name="Bessette D."/>
            <person name="Bloom T."/>
            <person name="Bloom T."/>
            <person name="Boguslavskiy L."/>
            <person name="Bonnet C."/>
            <person name="Boukhgalter B."/>
            <person name="Bourzgui I."/>
            <person name="Brown A."/>
            <person name="Cahill P."/>
            <person name="Channer S."/>
            <person name="Cheshatsang Y."/>
            <person name="Chuda L."/>
            <person name="Citroen M."/>
            <person name="Collymore A."/>
            <person name="Cooke P."/>
            <person name="Costello M."/>
            <person name="D'Aco K."/>
            <person name="Daza R."/>
            <person name="De Haan G."/>
            <person name="DeGray S."/>
            <person name="DeMaso C."/>
            <person name="Dhargay N."/>
            <person name="Dooley K."/>
            <person name="Dooley E."/>
            <person name="Doricent M."/>
            <person name="Dorje P."/>
            <person name="Dorjee K."/>
            <person name="Dupes A."/>
            <person name="Elong R."/>
            <person name="Falk J."/>
            <person name="Farina A."/>
            <person name="Faro S."/>
            <person name="Ferguson D."/>
            <person name="Fisher S."/>
            <person name="Foley C.D."/>
            <person name="Franke A."/>
            <person name="Friedrich D."/>
            <person name="Gadbois L."/>
            <person name="Gearin G."/>
            <person name="Gearin C.R."/>
            <person name="Giannoukos G."/>
            <person name="Goode T."/>
            <person name="Graham J."/>
            <person name="Grandbois E."/>
            <person name="Grewal S."/>
            <person name="Gyaltsen K."/>
            <person name="Hafez N."/>
            <person name="Hagos B."/>
            <person name="Hall J."/>
            <person name="Henson C."/>
            <person name="Hollinger A."/>
            <person name="Honan T."/>
            <person name="Huard M.D."/>
            <person name="Hughes L."/>
            <person name="Hurhula B."/>
            <person name="Husby M.E."/>
            <person name="Kamat A."/>
            <person name="Kanga B."/>
            <person name="Kashin S."/>
            <person name="Khazanovich D."/>
            <person name="Kisner P."/>
            <person name="Lance K."/>
            <person name="Lara M."/>
            <person name="Lee W."/>
            <person name="Lennon N."/>
            <person name="Letendre F."/>
            <person name="LeVine R."/>
            <person name="Lipovsky A."/>
            <person name="Liu X."/>
            <person name="Liu J."/>
            <person name="Liu S."/>
            <person name="Lokyitsang T."/>
            <person name="Lokyitsang Y."/>
            <person name="Lubonja R."/>
            <person name="Lui A."/>
            <person name="MacDonald P."/>
            <person name="Magnisalis V."/>
            <person name="Maru K."/>
            <person name="Matthews C."/>
            <person name="McCusker W."/>
            <person name="McDonough S."/>
            <person name="Mehta T."/>
            <person name="Meldrim J."/>
            <person name="Meneus L."/>
            <person name="Mihai O."/>
            <person name="Mihalev A."/>
            <person name="Mihova T."/>
            <person name="Mittelman R."/>
            <person name="Mlenga V."/>
            <person name="Montmayeur A."/>
            <person name="Mulrain L."/>
            <person name="Navidi A."/>
            <person name="Naylor J."/>
            <person name="Negash T."/>
            <person name="Nguyen T."/>
            <person name="Nguyen N."/>
            <person name="Nicol R."/>
            <person name="Norbu C."/>
            <person name="Norbu N."/>
            <person name="Novod N."/>
            <person name="O'Neill B."/>
            <person name="Osman S."/>
            <person name="Markiewicz E."/>
            <person name="Oyono O.L."/>
            <person name="Patti C."/>
            <person name="Phunkhang P."/>
            <person name="Pierre F."/>
            <person name="Priest M."/>
            <person name="Raghuraman S."/>
            <person name="Rege F."/>
            <person name="Reyes R."/>
            <person name="Rise C."/>
            <person name="Rogov P."/>
            <person name="Ross K."/>
            <person name="Ryan E."/>
            <person name="Settipalli S."/>
            <person name="Shea T."/>
            <person name="Sherpa N."/>
            <person name="Shi L."/>
            <person name="Shih D."/>
            <person name="Sparrow T."/>
            <person name="Spaulding J."/>
            <person name="Stalker J."/>
            <person name="Stange-Thomann N."/>
            <person name="Stavropoulos S."/>
            <person name="Stone C."/>
            <person name="Strader C."/>
            <person name="Tesfaye S."/>
            <person name="Thomson T."/>
            <person name="Thoulutsang Y."/>
            <person name="Thoulutsang D."/>
            <person name="Topham K."/>
            <person name="Topping I."/>
            <person name="Tsamla T."/>
            <person name="Vassiliev H."/>
            <person name="Vo A."/>
            <person name="Wangchuk T."/>
            <person name="Wangdi T."/>
            <person name="Weiand M."/>
            <person name="Wilkinson J."/>
            <person name="Wilson A."/>
            <person name="Yadav S."/>
            <person name="Young G."/>
            <person name="Yu Q."/>
            <person name="Zembek L."/>
            <person name="Zhong D."/>
            <person name="Zimmer A."/>
            <person name="Zwirko Z."/>
            <person name="Jaffe D.B."/>
            <person name="Alvarez P."/>
            <person name="Brockman W."/>
            <person name="Butler J."/>
            <person name="Chin C."/>
            <person name="Gnerre S."/>
            <person name="MacCallum I."/>
            <person name="Graves J.A."/>
            <person name="Ponting C.P."/>
            <person name="Breen M."/>
            <person name="Samollow P.B."/>
            <person name="Lander E.S."/>
            <person name="Lindblad-Toh K."/>
        </authorList>
    </citation>
    <scope>NUCLEOTIDE SEQUENCE [LARGE SCALE GENOMIC DNA]</scope>
</reference>
<keyword evidence="3 10" id="KW-0716">Sensory transduction</keyword>
<feature type="transmembrane region" description="Helical" evidence="10">
    <location>
        <begin position="197"/>
        <end position="219"/>
    </location>
</feature>
<dbReference type="Ensembl" id="ENSMODT00000035504.2">
    <property type="protein sequence ID" value="ENSMODP00000033919.2"/>
    <property type="gene ID" value="ENSMODG00000050820.1"/>
</dbReference>
<keyword evidence="2 10" id="KW-1003">Cell membrane</keyword>
<keyword evidence="4 9" id="KW-0812">Transmembrane</keyword>
<dbReference type="OMA" id="CASHSIN"/>
<accession>F7B4N9</accession>
<dbReference type="AlphaFoldDB" id="F7B4N9"/>
<evidence type="ECO:0000256" key="9">
    <source>
        <dbReference type="RuleBase" id="RU000688"/>
    </source>
</evidence>
<feature type="transmembrane region" description="Helical" evidence="10">
    <location>
        <begin position="27"/>
        <end position="48"/>
    </location>
</feature>
<evidence type="ECO:0000313" key="13">
    <source>
        <dbReference type="Proteomes" id="UP000002280"/>
    </source>
</evidence>
<feature type="transmembrane region" description="Helical" evidence="10">
    <location>
        <begin position="140"/>
        <end position="157"/>
    </location>
</feature>
<dbReference type="InterPro" id="IPR000725">
    <property type="entry name" value="Olfact_rcpt"/>
</dbReference>
<dbReference type="FunCoup" id="F7B4N9">
    <property type="interactions" value="91"/>
</dbReference>
<evidence type="ECO:0000256" key="3">
    <source>
        <dbReference type="ARBA" id="ARBA00022606"/>
    </source>
</evidence>
<dbReference type="CDD" id="cd15225">
    <property type="entry name" value="7tmA_OR10A-like"/>
    <property type="match status" value="1"/>
</dbReference>
<dbReference type="Gene3D" id="1.20.1070.10">
    <property type="entry name" value="Rhodopsin 7-helix transmembrane proteins"/>
    <property type="match status" value="1"/>
</dbReference>
<dbReference type="InterPro" id="IPR000276">
    <property type="entry name" value="GPCR_Rhodpsn"/>
</dbReference>
<feature type="transmembrane region" description="Helical" evidence="10">
    <location>
        <begin position="240"/>
        <end position="261"/>
    </location>
</feature>
<dbReference type="Proteomes" id="UP000002280">
    <property type="component" value="Chromosome 5"/>
</dbReference>
<keyword evidence="13" id="KW-1185">Reference proteome</keyword>
<dbReference type="GO" id="GO:0004930">
    <property type="term" value="F:G protein-coupled receptor activity"/>
    <property type="evidence" value="ECO:0007669"/>
    <property type="project" value="UniProtKB-KW"/>
</dbReference>
<dbReference type="PRINTS" id="PR00237">
    <property type="entry name" value="GPCRRHODOPSN"/>
</dbReference>
<dbReference type="STRING" id="13616.ENSMODP00000033919"/>
<dbReference type="GO" id="GO:0005886">
    <property type="term" value="C:plasma membrane"/>
    <property type="evidence" value="ECO:0000318"/>
    <property type="project" value="GO_Central"/>
</dbReference>
<sequence length="315" mass="35681">MAEVNLSHAKEFILLGFSDLPTLQDTLFSIFLVIYINILIGNGLIIVVTKSDKALQTPMYFFLGNFAFLEICYTSVTLPRMLSDLWTQNKNISVLACATQLCFFLILVVSESLLLAVMAYDRYVAICKPLYYTLIMNQKACIQLVVVSWITGTPVLIGQTYQVFSLPFCNSNIINHIFCDMPPLMKLACGNTTWNEILVYVEVVSFGFIPFVLILYSYIKIFITIQKLPSVMGRSKAFSTCSSHLMVVVLFYGSGIVAYLQPKTSYVAGIEKMLSLFYTIITPMFNPLIYSLRNKDVIVAMKKYFLNVKCHEAMR</sequence>
<dbReference type="PROSITE" id="PS50262">
    <property type="entry name" value="G_PROTEIN_RECEP_F1_2"/>
    <property type="match status" value="1"/>
</dbReference>
<evidence type="ECO:0000256" key="4">
    <source>
        <dbReference type="ARBA" id="ARBA00022692"/>
    </source>
</evidence>
<evidence type="ECO:0000313" key="12">
    <source>
        <dbReference type="Ensembl" id="ENSMODP00000033919.2"/>
    </source>
</evidence>
<dbReference type="GO" id="GO:0050911">
    <property type="term" value="P:detection of chemical stimulus involved in sensory perception of smell"/>
    <property type="evidence" value="ECO:0000318"/>
    <property type="project" value="GO_Central"/>
</dbReference>
<dbReference type="GeneTree" id="ENSGT01150000286972"/>
<comment type="subcellular location">
    <subcellularLocation>
        <location evidence="1 10">Cell membrane</location>
        <topology evidence="1 10">Multi-pass membrane protein</topology>
    </subcellularLocation>
</comment>
<dbReference type="Pfam" id="PF13853">
    <property type="entry name" value="7tm_4"/>
    <property type="match status" value="1"/>
</dbReference>
<evidence type="ECO:0000256" key="8">
    <source>
        <dbReference type="ARBA" id="ARBA00023224"/>
    </source>
</evidence>
<feature type="transmembrane region" description="Helical" evidence="10">
    <location>
        <begin position="60"/>
        <end position="78"/>
    </location>
</feature>
<feature type="transmembrane region" description="Helical" evidence="10">
    <location>
        <begin position="98"/>
        <end position="120"/>
    </location>
</feature>
<dbReference type="SUPFAM" id="SSF81321">
    <property type="entry name" value="Family A G protein-coupled receptor-like"/>
    <property type="match status" value="1"/>
</dbReference>
<proteinExistence type="inferred from homology"/>
<evidence type="ECO:0000256" key="2">
    <source>
        <dbReference type="ARBA" id="ARBA00022475"/>
    </source>
</evidence>
<dbReference type="FunFam" id="1.20.1070.10:FF:000001">
    <property type="entry name" value="Olfactory receptor"/>
    <property type="match status" value="1"/>
</dbReference>
<feature type="transmembrane region" description="Helical" evidence="10">
    <location>
        <begin position="273"/>
        <end position="292"/>
    </location>
</feature>
<dbReference type="PANTHER" id="PTHR26453">
    <property type="entry name" value="OLFACTORY RECEPTOR"/>
    <property type="match status" value="1"/>
</dbReference>
<keyword evidence="6 10" id="KW-1133">Transmembrane helix</keyword>
<protein>
    <recommendedName>
        <fullName evidence="10">Olfactory receptor</fullName>
    </recommendedName>
</protein>
<evidence type="ECO:0000256" key="5">
    <source>
        <dbReference type="ARBA" id="ARBA00022725"/>
    </source>
</evidence>
<keyword evidence="7 10" id="KW-0472">Membrane</keyword>
<dbReference type="InParanoid" id="F7B4N9"/>
<dbReference type="PRINTS" id="PR00245">
    <property type="entry name" value="OLFACTORYR"/>
</dbReference>
<gene>
    <name evidence="12" type="primary">LOC100021975</name>
</gene>
<evidence type="ECO:0000256" key="10">
    <source>
        <dbReference type="RuleBase" id="RU363047"/>
    </source>
</evidence>
<dbReference type="PROSITE" id="PS00237">
    <property type="entry name" value="G_PROTEIN_RECEP_F1_1"/>
    <property type="match status" value="1"/>
</dbReference>
<evidence type="ECO:0000256" key="1">
    <source>
        <dbReference type="ARBA" id="ARBA00004651"/>
    </source>
</evidence>
<organism evidence="12 13">
    <name type="scientific">Monodelphis domestica</name>
    <name type="common">Gray short-tailed opossum</name>
    <dbReference type="NCBI Taxonomy" id="13616"/>
    <lineage>
        <taxon>Eukaryota</taxon>
        <taxon>Metazoa</taxon>
        <taxon>Chordata</taxon>
        <taxon>Craniata</taxon>
        <taxon>Vertebrata</taxon>
        <taxon>Euteleostomi</taxon>
        <taxon>Mammalia</taxon>
        <taxon>Metatheria</taxon>
        <taxon>Didelphimorphia</taxon>
        <taxon>Didelphidae</taxon>
        <taxon>Monodelphis</taxon>
    </lineage>
</organism>
<keyword evidence="8 9" id="KW-0807">Transducer</keyword>
<dbReference type="HOGENOM" id="CLU_012526_0_1_1"/>
<comment type="similarity">
    <text evidence="9">Belongs to the G-protein coupled receptor 1 family.</text>
</comment>
<name>F7B4N9_MONDO</name>